<sequence length="181" mass="17519">MGIAKWAAAVVLSAAALGITAVTAHGEVGVTTPAVNGSDQGVAYTTTLARDRSAVTTTLASGRFVVSPDGTAATVLSPTGESVGAVPLMYNVAGHQVRMVSQVDQAGTTLTVRPTNPADISAPTPGTVALQNIADAGTIIAGVAIGCAVGVIIGIGFFGVGAVVGCLVGGLIGGIIAANQP</sequence>
<feature type="chain" id="PRO_5039071565" description="DUF8020 domain-containing protein" evidence="2">
    <location>
        <begin position="25"/>
        <end position="181"/>
    </location>
</feature>
<dbReference type="EMBL" id="QQBC01000015">
    <property type="protein sequence ID" value="RDI60480.1"/>
    <property type="molecule type" value="Genomic_DNA"/>
</dbReference>
<keyword evidence="2" id="KW-0732">Signal</keyword>
<feature type="domain" description="DUF8020" evidence="3">
    <location>
        <begin position="41"/>
        <end position="115"/>
    </location>
</feature>
<feature type="signal peptide" evidence="2">
    <location>
        <begin position="1"/>
        <end position="24"/>
    </location>
</feature>
<keyword evidence="1" id="KW-0472">Membrane</keyword>
<evidence type="ECO:0000256" key="2">
    <source>
        <dbReference type="SAM" id="SignalP"/>
    </source>
</evidence>
<dbReference type="AlphaFoldDB" id="A0A370HQ83"/>
<evidence type="ECO:0000256" key="1">
    <source>
        <dbReference type="SAM" id="Phobius"/>
    </source>
</evidence>
<keyword evidence="1" id="KW-1133">Transmembrane helix</keyword>
<proteinExistence type="predicted"/>
<keyword evidence="5" id="KW-1185">Reference proteome</keyword>
<dbReference type="Proteomes" id="UP000254869">
    <property type="component" value="Unassembled WGS sequence"/>
</dbReference>
<evidence type="ECO:0000313" key="4">
    <source>
        <dbReference type="EMBL" id="RDI60480.1"/>
    </source>
</evidence>
<organism evidence="4 5">
    <name type="scientific">Nocardia pseudobrasiliensis</name>
    <dbReference type="NCBI Taxonomy" id="45979"/>
    <lineage>
        <taxon>Bacteria</taxon>
        <taxon>Bacillati</taxon>
        <taxon>Actinomycetota</taxon>
        <taxon>Actinomycetes</taxon>
        <taxon>Mycobacteriales</taxon>
        <taxon>Nocardiaceae</taxon>
        <taxon>Nocardia</taxon>
    </lineage>
</organism>
<dbReference type="RefSeq" id="WP_068001099.1">
    <property type="nucleotide sequence ID" value="NZ_QQBC01000015.1"/>
</dbReference>
<evidence type="ECO:0000313" key="5">
    <source>
        <dbReference type="Proteomes" id="UP000254869"/>
    </source>
</evidence>
<gene>
    <name evidence="4" type="ORF">DFR76_115110</name>
</gene>
<evidence type="ECO:0000259" key="3">
    <source>
        <dbReference type="Pfam" id="PF26059"/>
    </source>
</evidence>
<protein>
    <recommendedName>
        <fullName evidence="3">DUF8020 domain-containing protein</fullName>
    </recommendedName>
</protein>
<feature type="transmembrane region" description="Helical" evidence="1">
    <location>
        <begin position="148"/>
        <end position="178"/>
    </location>
</feature>
<dbReference type="InterPro" id="IPR058333">
    <property type="entry name" value="DUF8020"/>
</dbReference>
<reference evidence="4 5" key="1">
    <citation type="submission" date="2018-07" db="EMBL/GenBank/DDBJ databases">
        <title>Genomic Encyclopedia of Type Strains, Phase IV (KMG-IV): sequencing the most valuable type-strain genomes for metagenomic binning, comparative biology and taxonomic classification.</title>
        <authorList>
            <person name="Goeker M."/>
        </authorList>
    </citation>
    <scope>NUCLEOTIDE SEQUENCE [LARGE SCALE GENOMIC DNA]</scope>
    <source>
        <strain evidence="4 5">DSM 44290</strain>
    </source>
</reference>
<keyword evidence="1" id="KW-0812">Transmembrane</keyword>
<dbReference type="Pfam" id="PF26059">
    <property type="entry name" value="DUF8020"/>
    <property type="match status" value="1"/>
</dbReference>
<name>A0A370HQ83_9NOCA</name>
<accession>A0A370HQ83</accession>
<comment type="caution">
    <text evidence="4">The sequence shown here is derived from an EMBL/GenBank/DDBJ whole genome shotgun (WGS) entry which is preliminary data.</text>
</comment>